<protein>
    <submittedName>
        <fullName evidence="1">Uncharacterized protein</fullName>
    </submittedName>
</protein>
<dbReference type="Proteomes" id="UP000008311">
    <property type="component" value="Unassembled WGS sequence"/>
</dbReference>
<accession>B9RYF9</accession>
<evidence type="ECO:0000313" key="2">
    <source>
        <dbReference type="Proteomes" id="UP000008311"/>
    </source>
</evidence>
<evidence type="ECO:0000313" key="1">
    <source>
        <dbReference type="EMBL" id="EEF43668.1"/>
    </source>
</evidence>
<sequence>MLRKLALAVVLMDCQSSNRVDDILNMPHLIETNFTLYELDNLKRGAAVRYKLQQE</sequence>
<name>B9RYF9_RICCO</name>
<gene>
    <name evidence="1" type="ORF">RCOM_0812830</name>
</gene>
<keyword evidence="2" id="KW-1185">Reference proteome</keyword>
<reference evidence="2" key="1">
    <citation type="journal article" date="2010" name="Nat. Biotechnol.">
        <title>Draft genome sequence of the oilseed species Ricinus communis.</title>
        <authorList>
            <person name="Chan A.P."/>
            <person name="Crabtree J."/>
            <person name="Zhao Q."/>
            <person name="Lorenzi H."/>
            <person name="Orvis J."/>
            <person name="Puiu D."/>
            <person name="Melake-Berhan A."/>
            <person name="Jones K.M."/>
            <person name="Redman J."/>
            <person name="Chen G."/>
            <person name="Cahoon E.B."/>
            <person name="Gedil M."/>
            <person name="Stanke M."/>
            <person name="Haas B.J."/>
            <person name="Wortman J.R."/>
            <person name="Fraser-Liggett C.M."/>
            <person name="Ravel J."/>
            <person name="Rabinowicz P.D."/>
        </authorList>
    </citation>
    <scope>NUCLEOTIDE SEQUENCE [LARGE SCALE GENOMIC DNA]</scope>
    <source>
        <strain evidence="2">cv. Hale</strain>
    </source>
</reference>
<dbReference type="InParanoid" id="B9RYF9"/>
<dbReference type="AlphaFoldDB" id="B9RYF9"/>
<dbReference type="EMBL" id="EQ973830">
    <property type="protein sequence ID" value="EEF43668.1"/>
    <property type="molecule type" value="Genomic_DNA"/>
</dbReference>
<proteinExistence type="predicted"/>
<organism evidence="1 2">
    <name type="scientific">Ricinus communis</name>
    <name type="common">Castor bean</name>
    <dbReference type="NCBI Taxonomy" id="3988"/>
    <lineage>
        <taxon>Eukaryota</taxon>
        <taxon>Viridiplantae</taxon>
        <taxon>Streptophyta</taxon>
        <taxon>Embryophyta</taxon>
        <taxon>Tracheophyta</taxon>
        <taxon>Spermatophyta</taxon>
        <taxon>Magnoliopsida</taxon>
        <taxon>eudicotyledons</taxon>
        <taxon>Gunneridae</taxon>
        <taxon>Pentapetalae</taxon>
        <taxon>rosids</taxon>
        <taxon>fabids</taxon>
        <taxon>Malpighiales</taxon>
        <taxon>Euphorbiaceae</taxon>
        <taxon>Acalyphoideae</taxon>
        <taxon>Acalypheae</taxon>
        <taxon>Ricinus</taxon>
    </lineage>
</organism>